<dbReference type="GO" id="GO:0016757">
    <property type="term" value="F:glycosyltransferase activity"/>
    <property type="evidence" value="ECO:0007669"/>
    <property type="project" value="UniProtKB-KW"/>
</dbReference>
<keyword evidence="5" id="KW-1185">Reference proteome</keyword>
<proteinExistence type="predicted"/>
<evidence type="ECO:0000313" key="5">
    <source>
        <dbReference type="Proteomes" id="UP000189940"/>
    </source>
</evidence>
<dbReference type="Proteomes" id="UP000189940">
    <property type="component" value="Unassembled WGS sequence"/>
</dbReference>
<reference evidence="4 5" key="1">
    <citation type="submission" date="2017-02" db="EMBL/GenBank/DDBJ databases">
        <title>Genome sequence of the nitrite-oxidizing bacterium Nitrobacter vulgaris strain Ab1.</title>
        <authorList>
            <person name="Mellbye B.L."/>
            <person name="Davis E.W."/>
            <person name="Spieck E."/>
            <person name="Chang J.H."/>
            <person name="Bottomley P.J."/>
            <person name="Sayavedra-Soto L.A."/>
        </authorList>
    </citation>
    <scope>NUCLEOTIDE SEQUENCE [LARGE SCALE GENOMIC DNA]</scope>
    <source>
        <strain evidence="4 5">Ab1</strain>
    </source>
</reference>
<keyword evidence="1" id="KW-0328">Glycosyltransferase</keyword>
<dbReference type="STRING" id="29421.B2M20_14345"/>
<dbReference type="AlphaFoldDB" id="A0A1V4HVE6"/>
<dbReference type="Gene3D" id="3.40.50.2000">
    <property type="entry name" value="Glycogen Phosphorylase B"/>
    <property type="match status" value="2"/>
</dbReference>
<dbReference type="InterPro" id="IPR028098">
    <property type="entry name" value="Glyco_trans_4-like_N"/>
</dbReference>
<evidence type="ECO:0000259" key="3">
    <source>
        <dbReference type="Pfam" id="PF13439"/>
    </source>
</evidence>
<name>A0A1V4HVE6_NITVU</name>
<dbReference type="Pfam" id="PF13439">
    <property type="entry name" value="Glyco_transf_4"/>
    <property type="match status" value="1"/>
</dbReference>
<comment type="caution">
    <text evidence="4">The sequence shown here is derived from an EMBL/GenBank/DDBJ whole genome shotgun (WGS) entry which is preliminary data.</text>
</comment>
<evidence type="ECO:0000256" key="1">
    <source>
        <dbReference type="ARBA" id="ARBA00022676"/>
    </source>
</evidence>
<dbReference type="Pfam" id="PF13692">
    <property type="entry name" value="Glyco_trans_1_4"/>
    <property type="match status" value="1"/>
</dbReference>
<feature type="domain" description="Glycosyltransferase subfamily 4-like N-terminal" evidence="3">
    <location>
        <begin position="15"/>
        <end position="217"/>
    </location>
</feature>
<evidence type="ECO:0000313" key="4">
    <source>
        <dbReference type="EMBL" id="OPH81946.1"/>
    </source>
</evidence>
<evidence type="ECO:0000256" key="2">
    <source>
        <dbReference type="ARBA" id="ARBA00022679"/>
    </source>
</evidence>
<dbReference type="PANTHER" id="PTHR12526:SF510">
    <property type="entry name" value="D-INOSITOL 3-PHOSPHATE GLYCOSYLTRANSFERASE"/>
    <property type="match status" value="1"/>
</dbReference>
<accession>A0A1V4HVE6</accession>
<protein>
    <submittedName>
        <fullName evidence="4">Glycosyltransferase</fullName>
    </submittedName>
</protein>
<dbReference type="OrthoDB" id="9807414at2"/>
<gene>
    <name evidence="4" type="ORF">B2M20_14345</name>
</gene>
<dbReference type="EMBL" id="MWPQ01000051">
    <property type="protein sequence ID" value="OPH81946.1"/>
    <property type="molecule type" value="Genomic_DNA"/>
</dbReference>
<keyword evidence="2 4" id="KW-0808">Transferase</keyword>
<dbReference type="RefSeq" id="WP_079447730.1">
    <property type="nucleotide sequence ID" value="NZ_MWPQ01000051.1"/>
</dbReference>
<sequence length="437" mass="49717">MKIVYVSYLHPSIAPGGAQQVAYEMFQASLKRGHDAYFIAALEANHDQIYGKPGAPIVPVQGEERQYFYFPQYYDFLHLSVGDWRSIQFFRELIERIKPDVIHFHHYHRVGVESIRAARIAAPDAVICFTFHEMMAICMADGQMVKKGSRDLCRSASPVSCNKCFPDLRPEFVTLRAARLKAALGECDVFVFPSEFIAERYVEWGLPQEKCVVIPNGQTNLGTTFDRSQHSRQVNRFGFFGQFIDNKGVDVIFDALLLLGREQRLPAQGIVVEINGGNKHYASDAYLDRINQQVEELRKSQFGRITVRENGAYGRDQLAERMASVDWVIVPSTWWEIFGLVVSEAWMFGRPVIASAIAGLKERVIPQKNGFTFLPRDGRSLAGLMSNLVGNEQQWIATNRSIEQPWSEDEMLDAHLSLWKEFSPTVYDRRHSQAVAV</sequence>
<organism evidence="4 5">
    <name type="scientific">Nitrobacter vulgaris</name>
    <dbReference type="NCBI Taxonomy" id="29421"/>
    <lineage>
        <taxon>Bacteria</taxon>
        <taxon>Pseudomonadati</taxon>
        <taxon>Pseudomonadota</taxon>
        <taxon>Alphaproteobacteria</taxon>
        <taxon>Hyphomicrobiales</taxon>
        <taxon>Nitrobacteraceae</taxon>
        <taxon>Nitrobacter</taxon>
    </lineage>
</organism>
<dbReference type="SUPFAM" id="SSF53756">
    <property type="entry name" value="UDP-Glycosyltransferase/glycogen phosphorylase"/>
    <property type="match status" value="1"/>
</dbReference>
<dbReference type="PANTHER" id="PTHR12526">
    <property type="entry name" value="GLYCOSYLTRANSFERASE"/>
    <property type="match status" value="1"/>
</dbReference>